<dbReference type="EMBL" id="CM016557">
    <property type="protein sequence ID" value="TKW09094.1"/>
    <property type="molecule type" value="Genomic_DNA"/>
</dbReference>
<organism evidence="2 3">
    <name type="scientific">Setaria viridis</name>
    <name type="common">Green bristlegrass</name>
    <name type="synonym">Setaria italica subsp. viridis</name>
    <dbReference type="NCBI Taxonomy" id="4556"/>
    <lineage>
        <taxon>Eukaryota</taxon>
        <taxon>Viridiplantae</taxon>
        <taxon>Streptophyta</taxon>
        <taxon>Embryophyta</taxon>
        <taxon>Tracheophyta</taxon>
        <taxon>Spermatophyta</taxon>
        <taxon>Magnoliopsida</taxon>
        <taxon>Liliopsida</taxon>
        <taxon>Poales</taxon>
        <taxon>Poaceae</taxon>
        <taxon>PACMAD clade</taxon>
        <taxon>Panicoideae</taxon>
        <taxon>Panicodae</taxon>
        <taxon>Paniceae</taxon>
        <taxon>Cenchrinae</taxon>
        <taxon>Setaria</taxon>
    </lineage>
</organism>
<feature type="compositionally biased region" description="Low complexity" evidence="1">
    <location>
        <begin position="189"/>
        <end position="206"/>
    </location>
</feature>
<accession>A0A4U6U4M5</accession>
<feature type="region of interest" description="Disordered" evidence="1">
    <location>
        <begin position="162"/>
        <end position="206"/>
    </location>
</feature>
<evidence type="ECO:0000256" key="1">
    <source>
        <dbReference type="SAM" id="MobiDB-lite"/>
    </source>
</evidence>
<feature type="region of interest" description="Disordered" evidence="1">
    <location>
        <begin position="11"/>
        <end position="80"/>
    </location>
</feature>
<dbReference type="Gramene" id="TKW09094">
    <property type="protein sequence ID" value="TKW09094"/>
    <property type="gene ID" value="SEVIR_6G069900v2"/>
</dbReference>
<evidence type="ECO:0000313" key="3">
    <source>
        <dbReference type="Proteomes" id="UP000298652"/>
    </source>
</evidence>
<proteinExistence type="predicted"/>
<keyword evidence="3" id="KW-1185">Reference proteome</keyword>
<gene>
    <name evidence="2" type="ORF">SEVIR_6G069900v2</name>
</gene>
<sequence>MILVIRSLVQTASRKTHAPRPHWSTSLTLTTTGQGREERHPPVGGAGNLGRPPVGCTLPPPTDRKSDPRKREKKTPWSRGAVACSTRQRRFSACGCWVTSSVLQLFLQPDPSMATRRPALVPPPCAAMGIDVTISMGVDVAPPHRRPQVAVACCARREGLKEDDDDAGAFPPFLSEQSAAGPDPRQLLARTGAAASSTESTSATAD</sequence>
<reference evidence="2" key="1">
    <citation type="submission" date="2019-03" db="EMBL/GenBank/DDBJ databases">
        <title>WGS assembly of Setaria viridis.</title>
        <authorList>
            <person name="Huang P."/>
            <person name="Jenkins J."/>
            <person name="Grimwood J."/>
            <person name="Barry K."/>
            <person name="Healey A."/>
            <person name="Mamidi S."/>
            <person name="Sreedasyam A."/>
            <person name="Shu S."/>
            <person name="Feldman M."/>
            <person name="Wu J."/>
            <person name="Yu Y."/>
            <person name="Chen C."/>
            <person name="Johnson J."/>
            <person name="Rokhsar D."/>
            <person name="Baxter I."/>
            <person name="Schmutz J."/>
            <person name="Brutnell T."/>
            <person name="Kellogg E."/>
        </authorList>
    </citation>
    <scope>NUCLEOTIDE SEQUENCE [LARGE SCALE GENOMIC DNA]</scope>
</reference>
<evidence type="ECO:0000313" key="2">
    <source>
        <dbReference type="EMBL" id="TKW09094.1"/>
    </source>
</evidence>
<dbReference type="Proteomes" id="UP000298652">
    <property type="component" value="Chromosome 6"/>
</dbReference>
<protein>
    <submittedName>
        <fullName evidence="2">Uncharacterized protein</fullName>
    </submittedName>
</protein>
<dbReference type="AlphaFoldDB" id="A0A4U6U4M5"/>
<name>A0A4U6U4M5_SETVI</name>